<name>A0A5S6QVA1_TRIMR</name>
<organism evidence="9 10">
    <name type="scientific">Trichuris muris</name>
    <name type="common">Mouse whipworm</name>
    <dbReference type="NCBI Taxonomy" id="70415"/>
    <lineage>
        <taxon>Eukaryota</taxon>
        <taxon>Metazoa</taxon>
        <taxon>Ecdysozoa</taxon>
        <taxon>Nematoda</taxon>
        <taxon>Enoplea</taxon>
        <taxon>Dorylaimia</taxon>
        <taxon>Trichinellida</taxon>
        <taxon>Trichuridae</taxon>
        <taxon>Trichuris</taxon>
    </lineage>
</organism>
<keyword evidence="5" id="KW-0256">Endoplasmic reticulum</keyword>
<dbReference type="GO" id="GO:0005773">
    <property type="term" value="C:vacuole"/>
    <property type="evidence" value="ECO:0007669"/>
    <property type="project" value="GOC"/>
</dbReference>
<dbReference type="Pfam" id="PF05620">
    <property type="entry name" value="TMEM208_SND2"/>
    <property type="match status" value="1"/>
</dbReference>
<dbReference type="PANTHER" id="PTHR13505">
    <property type="entry name" value="TRANSMEMBRANE PROTEIN 208"/>
    <property type="match status" value="1"/>
</dbReference>
<evidence type="ECO:0000256" key="4">
    <source>
        <dbReference type="ARBA" id="ARBA00022692"/>
    </source>
</evidence>
<keyword evidence="6 8" id="KW-1133">Transmembrane helix</keyword>
<dbReference type="PANTHER" id="PTHR13505:SF7">
    <property type="entry name" value="TRANSMEMBRANE PROTEIN 208"/>
    <property type="match status" value="1"/>
</dbReference>
<evidence type="ECO:0000256" key="7">
    <source>
        <dbReference type="ARBA" id="ARBA00023136"/>
    </source>
</evidence>
<dbReference type="InterPro" id="IPR008506">
    <property type="entry name" value="SND2/TMEM208"/>
</dbReference>
<evidence type="ECO:0000313" key="10">
    <source>
        <dbReference type="WBParaSite" id="TMUE_3000010822.1"/>
    </source>
</evidence>
<evidence type="ECO:0000256" key="1">
    <source>
        <dbReference type="ARBA" id="ARBA00004477"/>
    </source>
</evidence>
<feature type="transmembrane region" description="Helical" evidence="8">
    <location>
        <begin position="148"/>
        <end position="172"/>
    </location>
</feature>
<feature type="transmembrane region" description="Helical" evidence="8">
    <location>
        <begin position="76"/>
        <end position="96"/>
    </location>
</feature>
<dbReference type="STRING" id="70415.A0A5S6QVA1"/>
<sequence length="196" mass="22596">MEESMFNVRSVIELPEPPVFQEYRDKRIIVFSFEVDEIVGSKNGKRQAVDERTEAVGCTIHLCFRYFWSGHIPCFSISWILYAVSVAAQVAALCCLKSMARTYYSDSGSLVYGGLDLNMEGGVGEYCKDVIIFSTVLQLLSIVHRNFWAFYILAPLYTGYKIWVTVLMPWFFAPGEDSDKLEKKRLKNQRKLMRVR</sequence>
<comment type="similarity">
    <text evidence="2">Belongs to the TMEM208 family.</text>
</comment>
<keyword evidence="9" id="KW-1185">Reference proteome</keyword>
<evidence type="ECO:0000256" key="2">
    <source>
        <dbReference type="ARBA" id="ARBA00009950"/>
    </source>
</evidence>
<dbReference type="WBParaSite" id="TMUE_3000010822.1">
    <property type="protein sequence ID" value="TMUE_3000010822.1"/>
    <property type="gene ID" value="WBGene00286529"/>
</dbReference>
<dbReference type="Proteomes" id="UP000046395">
    <property type="component" value="Unassembled WGS sequence"/>
</dbReference>
<evidence type="ECO:0000256" key="5">
    <source>
        <dbReference type="ARBA" id="ARBA00022824"/>
    </source>
</evidence>
<accession>A0A5S6QVA1</accession>
<keyword evidence="4 8" id="KW-0812">Transmembrane</keyword>
<dbReference type="GO" id="GO:0006624">
    <property type="term" value="P:vacuolar protein processing"/>
    <property type="evidence" value="ECO:0007669"/>
    <property type="project" value="TreeGrafter"/>
</dbReference>
<evidence type="ECO:0000256" key="8">
    <source>
        <dbReference type="SAM" id="Phobius"/>
    </source>
</evidence>
<keyword evidence="7 8" id="KW-0472">Membrane</keyword>
<evidence type="ECO:0000313" key="9">
    <source>
        <dbReference type="Proteomes" id="UP000046395"/>
    </source>
</evidence>
<protein>
    <recommendedName>
        <fullName evidence="3">Transmembrane protein 208</fullName>
    </recommendedName>
</protein>
<reference evidence="10" key="1">
    <citation type="submission" date="2019-12" db="UniProtKB">
        <authorList>
            <consortium name="WormBaseParasite"/>
        </authorList>
    </citation>
    <scope>IDENTIFICATION</scope>
</reference>
<comment type="subcellular location">
    <subcellularLocation>
        <location evidence="1">Endoplasmic reticulum membrane</location>
        <topology evidence="1">Multi-pass membrane protein</topology>
    </subcellularLocation>
</comment>
<evidence type="ECO:0000256" key="3">
    <source>
        <dbReference type="ARBA" id="ARBA00015033"/>
    </source>
</evidence>
<evidence type="ECO:0000256" key="6">
    <source>
        <dbReference type="ARBA" id="ARBA00022989"/>
    </source>
</evidence>
<proteinExistence type="inferred from homology"/>
<dbReference type="AlphaFoldDB" id="A0A5S6QVA1"/>
<dbReference type="GO" id="GO:0005789">
    <property type="term" value="C:endoplasmic reticulum membrane"/>
    <property type="evidence" value="ECO:0007669"/>
    <property type="project" value="UniProtKB-SubCell"/>
</dbReference>